<feature type="compositionally biased region" description="Basic and acidic residues" evidence="1">
    <location>
        <begin position="338"/>
        <end position="350"/>
    </location>
</feature>
<evidence type="ECO:0000313" key="3">
    <source>
        <dbReference type="EMBL" id="KGN73464.1"/>
    </source>
</evidence>
<keyword evidence="2" id="KW-0732">Signal</keyword>
<keyword evidence="4" id="KW-1185">Reference proteome</keyword>
<sequence>MGMKTNKLMLLTCSIFFSGILAFAQNVDPYADDVYYTKEDAKKEQIKAEKAKELRIQQYKKMQEREEARRAQQFNLQDQLNHSSEDAIDAYNRRTSPDVKDSILSSAQEAPIELSTYQSSRKRKTYGRYSDRLRRFHSDDAVIINADKVYLVTDDGLMHYEDYNSYYGNGNIYVNVYTYEDPWAYYHDSWYPWYTYPHRYHRNHRFYYGGYRWRFWYDPWYDPYWYGSYYGYYPGYYGWGGYHNGYWDGYYDGYWYGGGRRNYYRRNDVSLSRPRDGYRGSGYSGYDYDGNNTNRNGSARSGWMDYNPQTNRYAPNKDNSFVNSNGSRGEYNNSGIDYNRRGSWSDRNNQREYGTVDSRNNTVHTRIRQDINTNERAIRERSVNNSGSRGSYQSRGSYNNSYNNNSYNNNRSNSRSYETRSSTRSSYDFPSRSSSSGNSSNSNGSSRGSYGGRR</sequence>
<dbReference type="AlphaFoldDB" id="A0A0A2EAJ8"/>
<evidence type="ECO:0000313" key="4">
    <source>
        <dbReference type="Proteomes" id="UP000030103"/>
    </source>
</evidence>
<organism evidence="3 4">
    <name type="scientific">Porphyromonas macacae</name>
    <dbReference type="NCBI Taxonomy" id="28115"/>
    <lineage>
        <taxon>Bacteria</taxon>
        <taxon>Pseudomonadati</taxon>
        <taxon>Bacteroidota</taxon>
        <taxon>Bacteroidia</taxon>
        <taxon>Bacteroidales</taxon>
        <taxon>Porphyromonadaceae</taxon>
        <taxon>Porphyromonas</taxon>
    </lineage>
</organism>
<evidence type="ECO:0000256" key="1">
    <source>
        <dbReference type="SAM" id="MobiDB-lite"/>
    </source>
</evidence>
<dbReference type="EMBL" id="JRFA01000023">
    <property type="protein sequence ID" value="KGN73464.1"/>
    <property type="molecule type" value="Genomic_DNA"/>
</dbReference>
<comment type="caution">
    <text evidence="3">The sequence shown here is derived from an EMBL/GenBank/DDBJ whole genome shotgun (WGS) entry which is preliminary data.</text>
</comment>
<gene>
    <name evidence="3" type="ORF">HQ47_08385</name>
</gene>
<feature type="region of interest" description="Disordered" evidence="1">
    <location>
        <begin position="282"/>
        <end position="454"/>
    </location>
</feature>
<dbReference type="STRING" id="28115.HQ47_08385"/>
<evidence type="ECO:0000256" key="2">
    <source>
        <dbReference type="SAM" id="SignalP"/>
    </source>
</evidence>
<accession>A0A0A2EAJ8</accession>
<feature type="compositionally biased region" description="Polar residues" evidence="1">
    <location>
        <begin position="307"/>
        <end position="336"/>
    </location>
</feature>
<dbReference type="Proteomes" id="UP000030103">
    <property type="component" value="Unassembled WGS sequence"/>
</dbReference>
<name>A0A0A2EAJ8_9PORP</name>
<feature type="signal peptide" evidence="2">
    <location>
        <begin position="1"/>
        <end position="24"/>
    </location>
</feature>
<feature type="compositionally biased region" description="Polar residues" evidence="1">
    <location>
        <begin position="357"/>
        <end position="375"/>
    </location>
</feature>
<feature type="compositionally biased region" description="Low complexity" evidence="1">
    <location>
        <begin position="384"/>
        <end position="448"/>
    </location>
</feature>
<proteinExistence type="predicted"/>
<feature type="chain" id="PRO_5001986855" evidence="2">
    <location>
        <begin position="25"/>
        <end position="454"/>
    </location>
</feature>
<protein>
    <submittedName>
        <fullName evidence="3">Uncharacterized protein</fullName>
    </submittedName>
</protein>
<reference evidence="3 4" key="1">
    <citation type="submission" date="2014-09" db="EMBL/GenBank/DDBJ databases">
        <title>Draft Genome Sequence of Porphyromonas macacae COT-192_OH2859.</title>
        <authorList>
            <person name="Wallis C."/>
            <person name="Deusch O."/>
            <person name="O'Flynn C."/>
            <person name="Davis I."/>
            <person name="Horsfall A."/>
            <person name="Kirkwood N."/>
            <person name="Harris S."/>
            <person name="Eisen J.A."/>
            <person name="Coil D.A."/>
            <person name="Darling A.E."/>
            <person name="Jospin G."/>
            <person name="Alexiev A."/>
        </authorList>
    </citation>
    <scope>NUCLEOTIDE SEQUENCE [LARGE SCALE GENOMIC DNA]</scope>
    <source>
        <strain evidence="4">COT-192 OH2859</strain>
    </source>
</reference>